<dbReference type="GO" id="GO:0046872">
    <property type="term" value="F:metal ion binding"/>
    <property type="evidence" value="ECO:0007669"/>
    <property type="project" value="InterPro"/>
</dbReference>
<evidence type="ECO:0000259" key="2">
    <source>
        <dbReference type="Pfam" id="PF12890"/>
    </source>
</evidence>
<dbReference type="GO" id="GO:0006145">
    <property type="term" value="P:purine nucleobase catabolic process"/>
    <property type="evidence" value="ECO:0007669"/>
    <property type="project" value="TreeGrafter"/>
</dbReference>
<dbReference type="Proteomes" id="UP000242861">
    <property type="component" value="Unassembled WGS sequence"/>
</dbReference>
<keyword evidence="1" id="KW-0665">Pyrimidine biosynthesis</keyword>
<accession>A0A2I0CNV9</accession>
<dbReference type="SUPFAM" id="SSF51556">
    <property type="entry name" value="Metallo-dependent hydrolases"/>
    <property type="match status" value="1"/>
</dbReference>
<dbReference type="NCBIfam" id="NF005791">
    <property type="entry name" value="PRK07627.1"/>
    <property type="match status" value="1"/>
</dbReference>
<evidence type="ECO:0000256" key="1">
    <source>
        <dbReference type="ARBA" id="ARBA00022975"/>
    </source>
</evidence>
<dbReference type="AlphaFoldDB" id="A0A2I0CNV9"/>
<dbReference type="GO" id="GO:0004151">
    <property type="term" value="F:dihydroorotase activity"/>
    <property type="evidence" value="ECO:0007669"/>
    <property type="project" value="InterPro"/>
</dbReference>
<comment type="caution">
    <text evidence="3">The sequence shown here is derived from an EMBL/GenBank/DDBJ whole genome shotgun (WGS) entry which is preliminary data.</text>
</comment>
<protein>
    <submittedName>
        <fullName evidence="3">Dihydroorotase</fullName>
    </submittedName>
</protein>
<dbReference type="RefSeq" id="WP_101193574.1">
    <property type="nucleotide sequence ID" value="NZ_PIYS01000018.1"/>
</dbReference>
<dbReference type="InterPro" id="IPR004722">
    <property type="entry name" value="DHOase"/>
</dbReference>
<dbReference type="InterPro" id="IPR011059">
    <property type="entry name" value="Metal-dep_hydrolase_composite"/>
</dbReference>
<dbReference type="InterPro" id="IPR024403">
    <property type="entry name" value="DHOase_cat"/>
</dbReference>
<dbReference type="NCBIfam" id="TIGR00857">
    <property type="entry name" value="pyrC_multi"/>
    <property type="match status" value="1"/>
</dbReference>
<dbReference type="GO" id="GO:0005737">
    <property type="term" value="C:cytoplasm"/>
    <property type="evidence" value="ECO:0007669"/>
    <property type="project" value="TreeGrafter"/>
</dbReference>
<gene>
    <name evidence="3" type="ORF">CW360_09865</name>
</gene>
<dbReference type="SUPFAM" id="SSF51338">
    <property type="entry name" value="Composite domain of metallo-dependent hydrolases"/>
    <property type="match status" value="1"/>
</dbReference>
<dbReference type="PANTHER" id="PTHR43668:SF2">
    <property type="entry name" value="ALLANTOINASE"/>
    <property type="match status" value="1"/>
</dbReference>
<dbReference type="Pfam" id="PF12890">
    <property type="entry name" value="DHOase"/>
    <property type="match status" value="1"/>
</dbReference>
<organism evidence="3 4">
    <name type="scientific">Pseudomonas fluvialis</name>
    <dbReference type="NCBI Taxonomy" id="1793966"/>
    <lineage>
        <taxon>Bacteria</taxon>
        <taxon>Pseudomonadati</taxon>
        <taxon>Pseudomonadota</taxon>
        <taxon>Gammaproteobacteria</taxon>
        <taxon>Pseudomonadales</taxon>
        <taxon>Pseudomonadaceae</taxon>
        <taxon>Pseudomonas</taxon>
    </lineage>
</organism>
<feature type="domain" description="Dihydroorotase catalytic" evidence="2">
    <location>
        <begin position="53"/>
        <end position="236"/>
    </location>
</feature>
<dbReference type="GO" id="GO:0006221">
    <property type="term" value="P:pyrimidine nucleotide biosynthetic process"/>
    <property type="evidence" value="ECO:0007669"/>
    <property type="project" value="UniProtKB-KW"/>
</dbReference>
<sequence>MSMQISGARLLDPASGLDQHADLFIDGGKVVAIGQAPLGFNPRQLIDASGLIAAPGLVDLSVALREPGYGRKGSIASETLAAAAGGVTSLCCPPQTRPVLDTPAVAELILDRAQQAGHAKVFPIGALSKGLAGEQLAELVALRDAGCVAFGDGLYSFQNSRTLRRALEYAATFDLTVVFHAQDHDLAEGGLAHEGATASFLGLPGIPESAETVALARQLLLVEQNGVRAHFSCISSARGAEMIAQAQARGLPVSADVALYQLILTDEALADFSSLYHVQPPLRSRRDREGLREAVRQGVIGSIASHHQPHEHDAKLAPFGATEPGISSVELLLPLALTLVQDGLLDLPSLLSRLTCGPAQALRLPAGRLAVGAPADILLFAEQASTLAGEQWFSKGQNCPFLGHCLPGRVRYTLLDGRISYQA</sequence>
<evidence type="ECO:0000313" key="3">
    <source>
        <dbReference type="EMBL" id="PKF70825.1"/>
    </source>
</evidence>
<reference evidence="4" key="1">
    <citation type="submission" date="2017-12" db="EMBL/GenBank/DDBJ databases">
        <authorList>
            <person name="Yu X.-Y."/>
        </authorList>
    </citation>
    <scope>NUCLEOTIDE SEQUENCE [LARGE SCALE GENOMIC DNA]</scope>
    <source>
        <strain evidence="4">ZYSR67-Z</strain>
    </source>
</reference>
<dbReference type="PANTHER" id="PTHR43668">
    <property type="entry name" value="ALLANTOINASE"/>
    <property type="match status" value="1"/>
</dbReference>
<dbReference type="NCBIfam" id="NF006838">
    <property type="entry name" value="PRK09357.1-3"/>
    <property type="match status" value="1"/>
</dbReference>
<dbReference type="Gene3D" id="2.30.40.10">
    <property type="entry name" value="Urease, subunit C, domain 1"/>
    <property type="match status" value="1"/>
</dbReference>
<name>A0A2I0CNV9_9PSED</name>
<dbReference type="Gene3D" id="3.20.20.140">
    <property type="entry name" value="Metal-dependent hydrolases"/>
    <property type="match status" value="1"/>
</dbReference>
<dbReference type="InterPro" id="IPR032466">
    <property type="entry name" value="Metal_Hydrolase"/>
</dbReference>
<evidence type="ECO:0000313" key="4">
    <source>
        <dbReference type="Proteomes" id="UP000242861"/>
    </source>
</evidence>
<dbReference type="CDD" id="cd01317">
    <property type="entry name" value="DHOase_IIa"/>
    <property type="match status" value="1"/>
</dbReference>
<dbReference type="GO" id="GO:0004038">
    <property type="term" value="F:allantoinase activity"/>
    <property type="evidence" value="ECO:0007669"/>
    <property type="project" value="TreeGrafter"/>
</dbReference>
<proteinExistence type="predicted"/>
<dbReference type="EMBL" id="PIYS01000018">
    <property type="protein sequence ID" value="PKF70825.1"/>
    <property type="molecule type" value="Genomic_DNA"/>
</dbReference>
<dbReference type="InterPro" id="IPR050138">
    <property type="entry name" value="DHOase/Allantoinase_Hydrolase"/>
</dbReference>